<gene>
    <name evidence="3" type="primary">gnnA</name>
    <name evidence="3" type="ORF">GCM10008090_18090</name>
</gene>
<dbReference type="GO" id="GO:0000166">
    <property type="term" value="F:nucleotide binding"/>
    <property type="evidence" value="ECO:0007669"/>
    <property type="project" value="InterPro"/>
</dbReference>
<keyword evidence="4" id="KW-1185">Reference proteome</keyword>
<dbReference type="PANTHER" id="PTHR43377:SF1">
    <property type="entry name" value="BILIVERDIN REDUCTASE A"/>
    <property type="match status" value="1"/>
</dbReference>
<dbReference type="SUPFAM" id="SSF51735">
    <property type="entry name" value="NAD(P)-binding Rossmann-fold domains"/>
    <property type="match status" value="1"/>
</dbReference>
<organism evidence="3 4">
    <name type="scientific">Arenicella chitinivorans</name>
    <dbReference type="NCBI Taxonomy" id="1329800"/>
    <lineage>
        <taxon>Bacteria</taxon>
        <taxon>Pseudomonadati</taxon>
        <taxon>Pseudomonadota</taxon>
        <taxon>Gammaproteobacteria</taxon>
        <taxon>Arenicellales</taxon>
        <taxon>Arenicellaceae</taxon>
        <taxon>Arenicella</taxon>
    </lineage>
</organism>
<reference evidence="3" key="2">
    <citation type="submission" date="2020-09" db="EMBL/GenBank/DDBJ databases">
        <authorList>
            <person name="Sun Q."/>
            <person name="Kim S."/>
        </authorList>
    </citation>
    <scope>NUCLEOTIDE SEQUENCE</scope>
    <source>
        <strain evidence="3">KCTC 12711</strain>
    </source>
</reference>
<reference evidence="3" key="1">
    <citation type="journal article" date="2014" name="Int. J. Syst. Evol. Microbiol.">
        <title>Complete genome sequence of Corynebacterium casei LMG S-19264T (=DSM 44701T), isolated from a smear-ripened cheese.</title>
        <authorList>
            <consortium name="US DOE Joint Genome Institute (JGI-PGF)"/>
            <person name="Walter F."/>
            <person name="Albersmeier A."/>
            <person name="Kalinowski J."/>
            <person name="Ruckert C."/>
        </authorList>
    </citation>
    <scope>NUCLEOTIDE SEQUENCE</scope>
    <source>
        <strain evidence="3">KCTC 12711</strain>
    </source>
</reference>
<dbReference type="EMBL" id="BMXA01000002">
    <property type="protein sequence ID" value="GHA08615.1"/>
    <property type="molecule type" value="Genomic_DNA"/>
</dbReference>
<comment type="caution">
    <text evidence="3">The sequence shown here is derived from an EMBL/GenBank/DDBJ whole genome shotgun (WGS) entry which is preliminary data.</text>
</comment>
<evidence type="ECO:0000259" key="1">
    <source>
        <dbReference type="Pfam" id="PF01408"/>
    </source>
</evidence>
<dbReference type="InterPro" id="IPR055170">
    <property type="entry name" value="GFO_IDH_MocA-like_dom"/>
</dbReference>
<protein>
    <submittedName>
        <fullName evidence="3">UDP-N-acetylglucosamine 3-dehydrogenase</fullName>
    </submittedName>
</protein>
<dbReference type="Pfam" id="PF01408">
    <property type="entry name" value="GFO_IDH_MocA"/>
    <property type="match status" value="1"/>
</dbReference>
<dbReference type="AlphaFoldDB" id="A0A918RU51"/>
<evidence type="ECO:0000259" key="2">
    <source>
        <dbReference type="Pfam" id="PF22725"/>
    </source>
</evidence>
<dbReference type="InterPro" id="IPR036291">
    <property type="entry name" value="NAD(P)-bd_dom_sf"/>
</dbReference>
<dbReference type="SUPFAM" id="SSF55347">
    <property type="entry name" value="Glyceraldehyde-3-phosphate dehydrogenase-like, C-terminal domain"/>
    <property type="match status" value="1"/>
</dbReference>
<dbReference type="PANTHER" id="PTHR43377">
    <property type="entry name" value="BILIVERDIN REDUCTASE A"/>
    <property type="match status" value="1"/>
</dbReference>
<dbReference type="Proteomes" id="UP000614811">
    <property type="component" value="Unassembled WGS sequence"/>
</dbReference>
<feature type="domain" description="GFO/IDH/MocA-like oxidoreductase" evidence="2">
    <location>
        <begin position="160"/>
        <end position="244"/>
    </location>
</feature>
<dbReference type="InterPro" id="IPR000683">
    <property type="entry name" value="Gfo/Idh/MocA-like_OxRdtase_N"/>
</dbReference>
<dbReference type="Gene3D" id="3.40.50.720">
    <property type="entry name" value="NAD(P)-binding Rossmann-like Domain"/>
    <property type="match status" value="1"/>
</dbReference>
<evidence type="ECO:0000313" key="4">
    <source>
        <dbReference type="Proteomes" id="UP000614811"/>
    </source>
</evidence>
<dbReference type="InterPro" id="IPR051450">
    <property type="entry name" value="Gfo/Idh/MocA_Oxidoreductases"/>
</dbReference>
<proteinExistence type="predicted"/>
<sequence>MQFEERVEAQQLMTKKTKVGVVGVGYLGQIHAKIYHQMDNVELVMLADTNLETVTALGEQYGCAVTTNYLEMIDKVDAVSIVVPTSLHYDVAQPFLEAGIATLMEKPIAATVDEARKLVDLAAQNEAPFLIGHLERYNPAMREVVNQVAEPKYIEVHRLGTFVERATDVDVITDLMIHDLDLVLSLVDEEPCDVQAIGASVITEHVDLANVRLTFPGGAVANITASRVSNKRFRRFRVFGPEGYYGINLMDQELDIVTKGETPVEGRFPGLEVDHVKFETEQPLQVELAHFVEVAQGLAMPMVTGLQGLRALQLAEQIQSIMRDSVSNV</sequence>
<dbReference type="Pfam" id="PF22725">
    <property type="entry name" value="GFO_IDH_MocA_C3"/>
    <property type="match status" value="1"/>
</dbReference>
<dbReference type="Gene3D" id="3.30.360.10">
    <property type="entry name" value="Dihydrodipicolinate Reductase, domain 2"/>
    <property type="match status" value="1"/>
</dbReference>
<evidence type="ECO:0000313" key="3">
    <source>
        <dbReference type="EMBL" id="GHA08615.1"/>
    </source>
</evidence>
<name>A0A918RU51_9GAMM</name>
<accession>A0A918RU51</accession>
<feature type="domain" description="Gfo/Idh/MocA-like oxidoreductase N-terminal" evidence="1">
    <location>
        <begin position="18"/>
        <end position="133"/>
    </location>
</feature>